<dbReference type="Gene3D" id="3.30.300.30">
    <property type="match status" value="1"/>
</dbReference>
<proteinExistence type="inferred from homology"/>
<feature type="domain" description="AMP-binding enzyme C-terminal" evidence="4">
    <location>
        <begin position="460"/>
        <end position="535"/>
    </location>
</feature>
<evidence type="ECO:0000259" key="4">
    <source>
        <dbReference type="Pfam" id="PF13193"/>
    </source>
</evidence>
<dbReference type="InterPro" id="IPR025110">
    <property type="entry name" value="AMP-bd_C"/>
</dbReference>
<dbReference type="SUPFAM" id="SSF56801">
    <property type="entry name" value="Acetyl-CoA synthetase-like"/>
    <property type="match status" value="1"/>
</dbReference>
<protein>
    <submittedName>
        <fullName evidence="5">Cyclohexanecarboxylate-CoA ligase</fullName>
    </submittedName>
</protein>
<evidence type="ECO:0000256" key="1">
    <source>
        <dbReference type="ARBA" id="ARBA00006432"/>
    </source>
</evidence>
<dbReference type="EMBL" id="BAABAZ010000005">
    <property type="protein sequence ID" value="GAA4283904.1"/>
    <property type="molecule type" value="Genomic_DNA"/>
</dbReference>
<reference evidence="6" key="1">
    <citation type="journal article" date="2019" name="Int. J. Syst. Evol. Microbiol.">
        <title>The Global Catalogue of Microorganisms (GCM) 10K type strain sequencing project: providing services to taxonomists for standard genome sequencing and annotation.</title>
        <authorList>
            <consortium name="The Broad Institute Genomics Platform"/>
            <consortium name="The Broad Institute Genome Sequencing Center for Infectious Disease"/>
            <person name="Wu L."/>
            <person name="Ma J."/>
        </authorList>
    </citation>
    <scope>NUCLEOTIDE SEQUENCE [LARGE SCALE GENOMIC DNA]</scope>
    <source>
        <strain evidence="6">JCM 17458</strain>
    </source>
</reference>
<dbReference type="PANTHER" id="PTHR43201:SF5">
    <property type="entry name" value="MEDIUM-CHAIN ACYL-COA LIGASE ACSF2, MITOCHONDRIAL"/>
    <property type="match status" value="1"/>
</dbReference>
<feature type="domain" description="AMP-dependent synthetase/ligase" evidence="3">
    <location>
        <begin position="33"/>
        <end position="409"/>
    </location>
</feature>
<dbReference type="Pfam" id="PF13193">
    <property type="entry name" value="AMP-binding_C"/>
    <property type="match status" value="1"/>
</dbReference>
<accession>A0ABP8EIY8</accession>
<dbReference type="InterPro" id="IPR000873">
    <property type="entry name" value="AMP-dep_synth/lig_dom"/>
</dbReference>
<keyword evidence="2 5" id="KW-0436">Ligase</keyword>
<name>A0ABP8EIY8_9MICO</name>
<dbReference type="RefSeq" id="WP_236863981.1">
    <property type="nucleotide sequence ID" value="NZ_BAABAZ010000005.1"/>
</dbReference>
<dbReference type="Gene3D" id="3.40.50.12780">
    <property type="entry name" value="N-terminal domain of ligase-like"/>
    <property type="match status" value="1"/>
</dbReference>
<dbReference type="InterPro" id="IPR042099">
    <property type="entry name" value="ANL_N_sf"/>
</dbReference>
<evidence type="ECO:0000313" key="5">
    <source>
        <dbReference type="EMBL" id="GAA4283904.1"/>
    </source>
</evidence>
<dbReference type="Pfam" id="PF00501">
    <property type="entry name" value="AMP-binding"/>
    <property type="match status" value="1"/>
</dbReference>
<dbReference type="PROSITE" id="PS00455">
    <property type="entry name" value="AMP_BINDING"/>
    <property type="match status" value="1"/>
</dbReference>
<evidence type="ECO:0000259" key="3">
    <source>
        <dbReference type="Pfam" id="PF00501"/>
    </source>
</evidence>
<dbReference type="InterPro" id="IPR020845">
    <property type="entry name" value="AMP-binding_CS"/>
</dbReference>
<dbReference type="InterPro" id="IPR045851">
    <property type="entry name" value="AMP-bd_C_sf"/>
</dbReference>
<evidence type="ECO:0000313" key="6">
    <source>
        <dbReference type="Proteomes" id="UP001501586"/>
    </source>
</evidence>
<evidence type="ECO:0000256" key="2">
    <source>
        <dbReference type="ARBA" id="ARBA00022598"/>
    </source>
</evidence>
<comment type="similarity">
    <text evidence="1">Belongs to the ATP-dependent AMP-binding enzyme family.</text>
</comment>
<organism evidence="5 6">
    <name type="scientific">Brevibacterium daeguense</name>
    <dbReference type="NCBI Taxonomy" id="909936"/>
    <lineage>
        <taxon>Bacteria</taxon>
        <taxon>Bacillati</taxon>
        <taxon>Actinomycetota</taxon>
        <taxon>Actinomycetes</taxon>
        <taxon>Micrococcales</taxon>
        <taxon>Brevibacteriaceae</taxon>
        <taxon>Brevibacterium</taxon>
    </lineage>
</organism>
<comment type="caution">
    <text evidence="5">The sequence shown here is derived from an EMBL/GenBank/DDBJ whole genome shotgun (WGS) entry which is preliminary data.</text>
</comment>
<keyword evidence="6" id="KW-1185">Reference proteome</keyword>
<dbReference type="Proteomes" id="UP001501586">
    <property type="component" value="Unassembled WGS sequence"/>
</dbReference>
<dbReference type="GO" id="GO:0016874">
    <property type="term" value="F:ligase activity"/>
    <property type="evidence" value="ECO:0007669"/>
    <property type="project" value="UniProtKB-KW"/>
</dbReference>
<gene>
    <name evidence="5" type="ORF">GCM10022261_14350</name>
</gene>
<sequence length="561" mass="61776">MPTHFDTLLTDELIRTHTDSGRWKNRLLLDYLDQAVAARPDATAVVDARGVRTYRQLAADVDRTALALHSLGLRPADVVGIQLPNWYEWVVIHLAVMRNGAVTNALIPIYRDREIGYMARKAQVSVLFVASSFRGFDYPDMVDRLREQLPALRHTVVLDAVGAEPFRARRGFLRWDDLLASAGDQPGPDWAQLRPDPNELSLVLFTSGTTGRPKGVMHTHNTVLAGAFPWDGGLGLDHTSVIHMASTFGHLTGYMYGVCLPLILGGTGVFQDVWSASQFIDWVERYRINHTSGATPFLHDLLRAPGLGERDLSSLRHFCCMGAPIPRAMMAEAKAVLPGLSVFGGWGQTECCLVTMTSPDDPPEKVVSTDGRPLGGMEVRTVDFAGEPCPPGTEGRVQVRGPFLFQGYLGELDATRQEFDGDWFDTGDLAVIDEDGYIKLSGRSKDIIIRGGENIPVAYVENVLYEHPDIEAAALVAVPHPRLQEIAGAVVTLRPGAELDIDGLREFLADKGVAKQYWPELLEITEEFPRTPSGKIQKYKLREEILAQLESADGPPHSPQS</sequence>
<dbReference type="PANTHER" id="PTHR43201">
    <property type="entry name" value="ACYL-COA SYNTHETASE"/>
    <property type="match status" value="1"/>
</dbReference>